<keyword evidence="4" id="KW-1185">Reference proteome</keyword>
<feature type="compositionally biased region" description="Basic and acidic residues" evidence="1">
    <location>
        <begin position="1"/>
        <end position="15"/>
    </location>
</feature>
<dbReference type="InterPro" id="IPR008978">
    <property type="entry name" value="HSP20-like_chaperone"/>
</dbReference>
<sequence>MSKLTDYSKFDKLECSSDDEEEVTKASVASRPAAPAEPSAQSSSHLPQQPTPSPSSDRIYKNPQTGRHVYEYNGKPVYEWEQNLEEVILYIQAPPVPRNRIHCKIAPRHLQLGITELVEQQGKYFMDEDTFGTVDVSESTWTLEDGMLVIYLAKANKAEVWDVALMGSKKTKEQTATLDPMAKQQVQQEMMLERFQEENPGFDFRGAKFNGNVPDPRTFMEGVKYS</sequence>
<dbReference type="CDD" id="cd06467">
    <property type="entry name" value="p23_NUDC_like"/>
    <property type="match status" value="1"/>
</dbReference>
<accession>A0A9N8HHJ9</accession>
<evidence type="ECO:0000313" key="3">
    <source>
        <dbReference type="EMBL" id="CAB9510778.1"/>
    </source>
</evidence>
<evidence type="ECO:0000259" key="2">
    <source>
        <dbReference type="PROSITE" id="PS51203"/>
    </source>
</evidence>
<name>A0A9N8HHJ9_9STRA</name>
<dbReference type="InterPro" id="IPR007052">
    <property type="entry name" value="CS_dom"/>
</dbReference>
<dbReference type="PROSITE" id="PS51203">
    <property type="entry name" value="CS"/>
    <property type="match status" value="1"/>
</dbReference>
<dbReference type="GO" id="GO:0005737">
    <property type="term" value="C:cytoplasm"/>
    <property type="evidence" value="ECO:0007669"/>
    <property type="project" value="TreeGrafter"/>
</dbReference>
<feature type="region of interest" description="Disordered" evidence="1">
    <location>
        <begin position="1"/>
        <end position="62"/>
    </location>
</feature>
<evidence type="ECO:0000256" key="1">
    <source>
        <dbReference type="SAM" id="MobiDB-lite"/>
    </source>
</evidence>
<comment type="caution">
    <text evidence="3">The sequence shown here is derived from an EMBL/GenBank/DDBJ whole genome shotgun (WGS) entry which is preliminary data.</text>
</comment>
<dbReference type="PANTHER" id="PTHR12356:SF18">
    <property type="entry name" value="NUDC DOMAIN-CONTAINING PROTEIN 2"/>
    <property type="match status" value="1"/>
</dbReference>
<dbReference type="AlphaFoldDB" id="A0A9N8HHJ9"/>
<dbReference type="Proteomes" id="UP001153069">
    <property type="component" value="Unassembled WGS sequence"/>
</dbReference>
<evidence type="ECO:0000313" key="4">
    <source>
        <dbReference type="Proteomes" id="UP001153069"/>
    </source>
</evidence>
<dbReference type="Pfam" id="PF04969">
    <property type="entry name" value="CS"/>
    <property type="match status" value="1"/>
</dbReference>
<protein>
    <submittedName>
        <fullName evidence="3">NudC domain-containing protein 2</fullName>
    </submittedName>
</protein>
<dbReference type="InterPro" id="IPR037898">
    <property type="entry name" value="NudC_fam"/>
</dbReference>
<feature type="compositionally biased region" description="Low complexity" evidence="1">
    <location>
        <begin position="26"/>
        <end position="44"/>
    </location>
</feature>
<dbReference type="Gene3D" id="2.60.40.790">
    <property type="match status" value="1"/>
</dbReference>
<dbReference type="EMBL" id="CAICTM010000451">
    <property type="protein sequence ID" value="CAB9510778.1"/>
    <property type="molecule type" value="Genomic_DNA"/>
</dbReference>
<proteinExistence type="predicted"/>
<dbReference type="SUPFAM" id="SSF49764">
    <property type="entry name" value="HSP20-like chaperones"/>
    <property type="match status" value="1"/>
</dbReference>
<dbReference type="PANTHER" id="PTHR12356">
    <property type="entry name" value="NUCLEAR MOVEMENT PROTEIN NUDC"/>
    <property type="match status" value="1"/>
</dbReference>
<dbReference type="GO" id="GO:0051082">
    <property type="term" value="F:unfolded protein binding"/>
    <property type="evidence" value="ECO:0007669"/>
    <property type="project" value="TreeGrafter"/>
</dbReference>
<reference evidence="3" key="1">
    <citation type="submission" date="2020-06" db="EMBL/GenBank/DDBJ databases">
        <authorList>
            <consortium name="Plant Systems Biology data submission"/>
        </authorList>
    </citation>
    <scope>NUCLEOTIDE SEQUENCE</scope>
    <source>
        <strain evidence="3">D6</strain>
    </source>
</reference>
<organism evidence="3 4">
    <name type="scientific">Seminavis robusta</name>
    <dbReference type="NCBI Taxonomy" id="568900"/>
    <lineage>
        <taxon>Eukaryota</taxon>
        <taxon>Sar</taxon>
        <taxon>Stramenopiles</taxon>
        <taxon>Ochrophyta</taxon>
        <taxon>Bacillariophyta</taxon>
        <taxon>Bacillariophyceae</taxon>
        <taxon>Bacillariophycidae</taxon>
        <taxon>Naviculales</taxon>
        <taxon>Naviculaceae</taxon>
        <taxon>Seminavis</taxon>
    </lineage>
</organism>
<dbReference type="OrthoDB" id="734129at2759"/>
<dbReference type="GO" id="GO:0006457">
    <property type="term" value="P:protein folding"/>
    <property type="evidence" value="ECO:0007669"/>
    <property type="project" value="TreeGrafter"/>
</dbReference>
<feature type="domain" description="CS" evidence="2">
    <location>
        <begin position="73"/>
        <end position="165"/>
    </location>
</feature>
<gene>
    <name evidence="3" type="ORF">SEMRO_452_G145920.1</name>
</gene>